<keyword evidence="1" id="KW-0175">Coiled coil</keyword>
<name>A0A5B7GKH7_PORTR</name>
<dbReference type="Proteomes" id="UP000324222">
    <property type="component" value="Unassembled WGS sequence"/>
</dbReference>
<sequence>MPVSSFSRRVGGGGGEGGEFTVATKGEDSPMDTTSLTSPATTSASKYELEDYVYEMECRAEEIAAAAEEEEADVYSRLAQKERDLILAAELGKALLERNEILVQQNERLAEEYSHKLEVSAPVTSCILSLFLVFYAEQTGQRGKEKKAHLVASSLKDHKSYPEIVYLILSIHLSIYLPTYLSTYLSIYLSYIKRSCILLLFILV</sequence>
<protein>
    <submittedName>
        <fullName evidence="3">Bicaudal D-related</fullName>
    </submittedName>
</protein>
<comment type="caution">
    <text evidence="3">The sequence shown here is derived from an EMBL/GenBank/DDBJ whole genome shotgun (WGS) entry which is preliminary data.</text>
</comment>
<dbReference type="EMBL" id="VSRR010014448">
    <property type="protein sequence ID" value="MPC57034.1"/>
    <property type="molecule type" value="Genomic_DNA"/>
</dbReference>
<keyword evidence="4" id="KW-1185">Reference proteome</keyword>
<reference evidence="3 4" key="1">
    <citation type="submission" date="2019-05" db="EMBL/GenBank/DDBJ databases">
        <title>Another draft genome of Portunus trituberculatus and its Hox gene families provides insights of decapod evolution.</title>
        <authorList>
            <person name="Jeong J.-H."/>
            <person name="Song I."/>
            <person name="Kim S."/>
            <person name="Choi T."/>
            <person name="Kim D."/>
            <person name="Ryu S."/>
            <person name="Kim W."/>
        </authorList>
    </citation>
    <scope>NUCLEOTIDE SEQUENCE [LARGE SCALE GENOMIC DNA]</scope>
    <source>
        <tissue evidence="3">Muscle</tissue>
    </source>
</reference>
<dbReference type="AlphaFoldDB" id="A0A5B7GKH7"/>
<feature type="region of interest" description="Disordered" evidence="2">
    <location>
        <begin position="1"/>
        <end position="43"/>
    </location>
</feature>
<accession>A0A5B7GKH7</accession>
<gene>
    <name evidence="3" type="ORF">E2C01_051003</name>
</gene>
<evidence type="ECO:0000313" key="4">
    <source>
        <dbReference type="Proteomes" id="UP000324222"/>
    </source>
</evidence>
<dbReference type="PANTHER" id="PTHR32123:SF13">
    <property type="entry name" value="BICAUDAL D-RELATED PROTEIN HOMOLOG"/>
    <property type="match status" value="1"/>
</dbReference>
<dbReference type="PANTHER" id="PTHR32123">
    <property type="entry name" value="BICD FAMILY-LIKE CARGO ADAPTER"/>
    <property type="match status" value="1"/>
</dbReference>
<evidence type="ECO:0000256" key="2">
    <source>
        <dbReference type="SAM" id="MobiDB-lite"/>
    </source>
</evidence>
<organism evidence="3 4">
    <name type="scientific">Portunus trituberculatus</name>
    <name type="common">Swimming crab</name>
    <name type="synonym">Neptunus trituberculatus</name>
    <dbReference type="NCBI Taxonomy" id="210409"/>
    <lineage>
        <taxon>Eukaryota</taxon>
        <taxon>Metazoa</taxon>
        <taxon>Ecdysozoa</taxon>
        <taxon>Arthropoda</taxon>
        <taxon>Crustacea</taxon>
        <taxon>Multicrustacea</taxon>
        <taxon>Malacostraca</taxon>
        <taxon>Eumalacostraca</taxon>
        <taxon>Eucarida</taxon>
        <taxon>Decapoda</taxon>
        <taxon>Pleocyemata</taxon>
        <taxon>Brachyura</taxon>
        <taxon>Eubrachyura</taxon>
        <taxon>Portunoidea</taxon>
        <taxon>Portunidae</taxon>
        <taxon>Portuninae</taxon>
        <taxon>Portunus</taxon>
    </lineage>
</organism>
<evidence type="ECO:0000256" key="1">
    <source>
        <dbReference type="ARBA" id="ARBA00023054"/>
    </source>
</evidence>
<dbReference type="InterPro" id="IPR051149">
    <property type="entry name" value="Spindly/BICDR_Dynein_Adapter"/>
</dbReference>
<feature type="compositionally biased region" description="Low complexity" evidence="2">
    <location>
        <begin position="33"/>
        <end position="43"/>
    </location>
</feature>
<dbReference type="OrthoDB" id="9451547at2759"/>
<evidence type="ECO:0000313" key="3">
    <source>
        <dbReference type="EMBL" id="MPC57034.1"/>
    </source>
</evidence>
<proteinExistence type="predicted"/>